<dbReference type="GO" id="GO:0003677">
    <property type="term" value="F:DNA binding"/>
    <property type="evidence" value="ECO:0007669"/>
    <property type="project" value="UniProtKB-KW"/>
</dbReference>
<name>X1N6C4_9ZZZZ</name>
<dbReference type="InterPro" id="IPR023406">
    <property type="entry name" value="Topo_IA_AS"/>
</dbReference>
<dbReference type="PROSITE" id="PS00396">
    <property type="entry name" value="TOPO_IA_1"/>
    <property type="match status" value="1"/>
</dbReference>
<dbReference type="InterPro" id="IPR013824">
    <property type="entry name" value="Topo_IA_cen_sub1"/>
</dbReference>
<comment type="caution">
    <text evidence="5">The sequence shown here is derived from an EMBL/GenBank/DDBJ whole genome shotgun (WGS) entry which is preliminary data.</text>
</comment>
<dbReference type="Gene3D" id="2.70.20.10">
    <property type="entry name" value="Topoisomerase I, domain 3"/>
    <property type="match status" value="1"/>
</dbReference>
<evidence type="ECO:0000256" key="2">
    <source>
        <dbReference type="ARBA" id="ARBA00023125"/>
    </source>
</evidence>
<dbReference type="PANTHER" id="PTHR42785">
    <property type="entry name" value="DNA TOPOISOMERASE, TYPE IA, CORE"/>
    <property type="match status" value="1"/>
</dbReference>
<dbReference type="Gene3D" id="1.10.460.10">
    <property type="entry name" value="Topoisomerase I, domain 2"/>
    <property type="match status" value="1"/>
</dbReference>
<dbReference type="InterPro" id="IPR000380">
    <property type="entry name" value="Topo_IA"/>
</dbReference>
<reference evidence="5" key="1">
    <citation type="journal article" date="2014" name="Front. Microbiol.">
        <title>High frequency of phylogenetically diverse reductive dehalogenase-homologous genes in deep subseafloor sedimentary metagenomes.</title>
        <authorList>
            <person name="Kawai M."/>
            <person name="Futagami T."/>
            <person name="Toyoda A."/>
            <person name="Takaki Y."/>
            <person name="Nishi S."/>
            <person name="Hori S."/>
            <person name="Arai W."/>
            <person name="Tsubouchi T."/>
            <person name="Morono Y."/>
            <person name="Uchiyama I."/>
            <person name="Ito T."/>
            <person name="Fujiyama A."/>
            <person name="Inagaki F."/>
            <person name="Takami H."/>
        </authorList>
    </citation>
    <scope>NUCLEOTIDE SEQUENCE</scope>
    <source>
        <strain evidence="5">Expedition CK06-06</strain>
    </source>
</reference>
<feature type="non-terminal residue" evidence="5">
    <location>
        <position position="221"/>
    </location>
</feature>
<dbReference type="EMBL" id="BARV01030282">
    <property type="protein sequence ID" value="GAI39547.1"/>
    <property type="molecule type" value="Genomic_DNA"/>
</dbReference>
<dbReference type="Gene3D" id="1.10.290.10">
    <property type="entry name" value="Topoisomerase I, domain 4"/>
    <property type="match status" value="1"/>
</dbReference>
<accession>X1N6C4</accession>
<dbReference type="SUPFAM" id="SSF56712">
    <property type="entry name" value="Prokaryotic type I DNA topoisomerase"/>
    <property type="match status" value="1"/>
</dbReference>
<dbReference type="InterPro" id="IPR013825">
    <property type="entry name" value="Topo_IA_cen_sub2"/>
</dbReference>
<feature type="domain" description="Topo IA-type catalytic" evidence="4">
    <location>
        <begin position="1"/>
        <end position="221"/>
    </location>
</feature>
<dbReference type="InterPro" id="IPR013497">
    <property type="entry name" value="Topo_IA_cen"/>
</dbReference>
<dbReference type="InterPro" id="IPR023405">
    <property type="entry name" value="Topo_IA_core_domain"/>
</dbReference>
<keyword evidence="2" id="KW-0238">DNA-binding</keyword>
<gene>
    <name evidence="5" type="ORF">S06H3_48116</name>
</gene>
<organism evidence="5">
    <name type="scientific">marine sediment metagenome</name>
    <dbReference type="NCBI Taxonomy" id="412755"/>
    <lineage>
        <taxon>unclassified sequences</taxon>
        <taxon>metagenomes</taxon>
        <taxon>ecological metagenomes</taxon>
    </lineage>
</organism>
<evidence type="ECO:0000259" key="4">
    <source>
        <dbReference type="PROSITE" id="PS52039"/>
    </source>
</evidence>
<protein>
    <recommendedName>
        <fullName evidence="4">Topo IA-type catalytic domain-containing protein</fullName>
    </recommendedName>
</protein>
<evidence type="ECO:0000256" key="3">
    <source>
        <dbReference type="ARBA" id="ARBA00023235"/>
    </source>
</evidence>
<dbReference type="AlphaFoldDB" id="X1N6C4"/>
<dbReference type="SMART" id="SM00437">
    <property type="entry name" value="TOP1Ac"/>
    <property type="match status" value="1"/>
</dbReference>
<dbReference type="Pfam" id="PF01131">
    <property type="entry name" value="Topoisom_bac"/>
    <property type="match status" value="1"/>
</dbReference>
<keyword evidence="1" id="KW-0799">Topoisomerase</keyword>
<proteinExistence type="predicted"/>
<dbReference type="PANTHER" id="PTHR42785:SF1">
    <property type="entry name" value="DNA TOPOISOMERASE"/>
    <property type="match status" value="1"/>
</dbReference>
<dbReference type="GO" id="GO:0003917">
    <property type="term" value="F:DNA topoisomerase type I (single strand cut, ATP-independent) activity"/>
    <property type="evidence" value="ECO:0007669"/>
    <property type="project" value="InterPro"/>
</dbReference>
<sequence>MAVKMIVERERRIREFKPEEYWLIPAIFTTDLKQDYSAHWQQFINSANSGDKGPTVAEQNKWLQQHNAFKAELYKINDEKKQVSDGVRANEILAALKTAEFKVSQLTVKSVASRSSAPFITSTLQQAAANRLGFTTKKTMMVAQQLYEGIDLGSMGALGLITYMRTDSTHLSTEAVDSVRTYISRNIGINYLPSKPNIFTSKKAAQQAHEAIRPTDTDLTP</sequence>
<evidence type="ECO:0000256" key="1">
    <source>
        <dbReference type="ARBA" id="ARBA00023029"/>
    </source>
</evidence>
<evidence type="ECO:0000313" key="5">
    <source>
        <dbReference type="EMBL" id="GAI39547.1"/>
    </source>
</evidence>
<dbReference type="InterPro" id="IPR003602">
    <property type="entry name" value="Topo_IA_DNA-bd_dom"/>
</dbReference>
<keyword evidence="3" id="KW-0413">Isomerase</keyword>
<dbReference type="PROSITE" id="PS52039">
    <property type="entry name" value="TOPO_IA_2"/>
    <property type="match status" value="1"/>
</dbReference>
<dbReference type="GO" id="GO:0006265">
    <property type="term" value="P:DNA topological change"/>
    <property type="evidence" value="ECO:0007669"/>
    <property type="project" value="InterPro"/>
</dbReference>
<dbReference type="InterPro" id="IPR013826">
    <property type="entry name" value="Topo_IA_cen_sub3"/>
</dbReference>